<feature type="chain" id="PRO_5002538661" evidence="1">
    <location>
        <begin position="32"/>
        <end position="282"/>
    </location>
</feature>
<feature type="non-terminal residue" evidence="3">
    <location>
        <position position="282"/>
    </location>
</feature>
<dbReference type="Gene3D" id="3.40.109.10">
    <property type="entry name" value="NADH Oxidase"/>
    <property type="match status" value="1"/>
</dbReference>
<dbReference type="PATRIC" id="fig|1618581.3.peg.75"/>
<dbReference type="SUPFAM" id="SSF55469">
    <property type="entry name" value="FMN-dependent nitroreductase-like"/>
    <property type="match status" value="1"/>
</dbReference>
<dbReference type="EMBL" id="LCLA01000004">
    <property type="protein sequence ID" value="KKU10754.1"/>
    <property type="molecule type" value="Genomic_DNA"/>
</dbReference>
<organism evidence="3 4">
    <name type="scientific">Candidatus Woesebacteria bacterium GW2011_GWB1_45_5</name>
    <dbReference type="NCBI Taxonomy" id="1618581"/>
    <lineage>
        <taxon>Bacteria</taxon>
        <taxon>Candidatus Woeseibacteriota</taxon>
    </lineage>
</organism>
<keyword evidence="1" id="KW-0732">Signal</keyword>
<comment type="caution">
    <text evidence="3">The sequence shown here is derived from an EMBL/GenBank/DDBJ whole genome shotgun (WGS) entry which is preliminary data.</text>
</comment>
<name>A0A0G1MRD7_9BACT</name>
<evidence type="ECO:0000259" key="2">
    <source>
        <dbReference type="Pfam" id="PF00881"/>
    </source>
</evidence>
<dbReference type="AlphaFoldDB" id="A0A0G1MRD7"/>
<sequence>MKNARTTKFISALAIVPALAAVLITPSEVQAAAGGIQNCTASTTCVVGEFLYDDDSVALTGATCTLTSKYPDGSAHLTGQAMTGQSDGWYAYEFTAPATTGLYRATVSCEESGDTITIDRSFQVNAASATDVDSIASAVWSYSGRTVTSFGSLIADIWASATRTLTGVGLSSGQLATQSDVVSVRDKIDDLSEDSGDLTGIKNTVNETRLLIEEVVNAPIIQNILEAGRWTPSCSNNQPWHFIVVKNKARIKKLMMTANQGAFHTDPPLMIALVLQQEKCHG</sequence>
<evidence type="ECO:0000313" key="4">
    <source>
        <dbReference type="Proteomes" id="UP000034329"/>
    </source>
</evidence>
<evidence type="ECO:0000256" key="1">
    <source>
        <dbReference type="SAM" id="SignalP"/>
    </source>
</evidence>
<dbReference type="GO" id="GO:0016491">
    <property type="term" value="F:oxidoreductase activity"/>
    <property type="evidence" value="ECO:0007669"/>
    <property type="project" value="InterPro"/>
</dbReference>
<evidence type="ECO:0000313" key="3">
    <source>
        <dbReference type="EMBL" id="KKU10754.1"/>
    </source>
</evidence>
<dbReference type="Proteomes" id="UP000034329">
    <property type="component" value="Unassembled WGS sequence"/>
</dbReference>
<feature type="signal peptide" evidence="1">
    <location>
        <begin position="1"/>
        <end position="31"/>
    </location>
</feature>
<dbReference type="InterPro" id="IPR029479">
    <property type="entry name" value="Nitroreductase"/>
</dbReference>
<proteinExistence type="predicted"/>
<dbReference type="Pfam" id="PF00881">
    <property type="entry name" value="Nitroreductase"/>
    <property type="match status" value="1"/>
</dbReference>
<gene>
    <name evidence="3" type="ORF">UX13_C0004G0001</name>
</gene>
<reference evidence="3 4" key="1">
    <citation type="journal article" date="2015" name="Nature">
        <title>rRNA introns, odd ribosomes, and small enigmatic genomes across a large radiation of phyla.</title>
        <authorList>
            <person name="Brown C.T."/>
            <person name="Hug L.A."/>
            <person name="Thomas B.C."/>
            <person name="Sharon I."/>
            <person name="Castelle C.J."/>
            <person name="Singh A."/>
            <person name="Wilkins M.J."/>
            <person name="Williams K.H."/>
            <person name="Banfield J.F."/>
        </authorList>
    </citation>
    <scope>NUCLEOTIDE SEQUENCE [LARGE SCALE GENOMIC DNA]</scope>
</reference>
<dbReference type="InterPro" id="IPR000415">
    <property type="entry name" value="Nitroreductase-like"/>
</dbReference>
<protein>
    <submittedName>
        <fullName evidence="3">Nitroreductase</fullName>
    </submittedName>
</protein>
<accession>A0A0G1MRD7</accession>
<feature type="domain" description="Nitroreductase" evidence="2">
    <location>
        <begin position="216"/>
        <end position="254"/>
    </location>
</feature>